<comment type="caution">
    <text evidence="1">The sequence shown here is derived from an EMBL/GenBank/DDBJ whole genome shotgun (WGS) entry which is preliminary data.</text>
</comment>
<dbReference type="OrthoDB" id="8907583at2"/>
<dbReference type="RefSeq" id="WP_021797814.1">
    <property type="nucleotide sequence ID" value="NZ_ACVN02000206.1"/>
</dbReference>
<proteinExistence type="predicted"/>
<evidence type="ECO:0000313" key="2">
    <source>
        <dbReference type="Proteomes" id="UP000017052"/>
    </source>
</evidence>
<gene>
    <name evidence="1" type="ORF">HMPREF0682_2165</name>
</gene>
<accession>U2RMK5</accession>
<dbReference type="AlphaFoldDB" id="U2RMK5"/>
<keyword evidence="2" id="KW-1185">Reference proteome</keyword>
<sequence>MTIPVPGEALAGVLARFGAAVMVTPRSGSWSRVLTVDAHAETTPAGVEIVVESPHPAGLRRVAAEPLVTLVWPPLVHHGHSLVVDGWGRVDGPDIRVRLDHAVLHRPGSHSDGPDWLW</sequence>
<name>U2RMK5_9ACTN</name>
<dbReference type="GeneID" id="95359602"/>
<dbReference type="EMBL" id="ACVN02000206">
    <property type="protein sequence ID" value="ERK54803.1"/>
    <property type="molecule type" value="Genomic_DNA"/>
</dbReference>
<reference evidence="1" key="1">
    <citation type="submission" date="2013-08" db="EMBL/GenBank/DDBJ databases">
        <authorList>
            <person name="Durkin A.S."/>
            <person name="Haft D.R."/>
            <person name="McCorrison J."/>
            <person name="Torralba M."/>
            <person name="Gillis M."/>
            <person name="Haft D.H."/>
            <person name="Methe B."/>
            <person name="Sutton G."/>
            <person name="Nelson K.E."/>
        </authorList>
    </citation>
    <scope>NUCLEOTIDE SEQUENCE [LARGE SCALE GENOMIC DNA]</scope>
    <source>
        <strain evidence="1">F0233</strain>
    </source>
</reference>
<protein>
    <submittedName>
        <fullName evidence="1">Uncharacterized protein</fullName>
    </submittedName>
</protein>
<evidence type="ECO:0000313" key="1">
    <source>
        <dbReference type="EMBL" id="ERK54803.1"/>
    </source>
</evidence>
<organism evidence="1 2">
    <name type="scientific">Propionibacterium acidifaciens F0233</name>
    <dbReference type="NCBI Taxonomy" id="553198"/>
    <lineage>
        <taxon>Bacteria</taxon>
        <taxon>Bacillati</taxon>
        <taxon>Actinomycetota</taxon>
        <taxon>Actinomycetes</taxon>
        <taxon>Propionibacteriales</taxon>
        <taxon>Propionibacteriaceae</taxon>
        <taxon>Propionibacterium</taxon>
    </lineage>
</organism>
<dbReference type="Proteomes" id="UP000017052">
    <property type="component" value="Unassembled WGS sequence"/>
</dbReference>